<dbReference type="PROSITE" id="PS50077">
    <property type="entry name" value="HEAT_REPEAT"/>
    <property type="match status" value="1"/>
</dbReference>
<dbReference type="EMBL" id="JAIOIV010000060">
    <property type="protein sequence ID" value="MBZ0156034.1"/>
    <property type="molecule type" value="Genomic_DNA"/>
</dbReference>
<organism evidence="1 2">
    <name type="scientific">Candidatus Nitrobium versatile</name>
    <dbReference type="NCBI Taxonomy" id="2884831"/>
    <lineage>
        <taxon>Bacteria</taxon>
        <taxon>Pseudomonadati</taxon>
        <taxon>Nitrospirota</taxon>
        <taxon>Nitrospiria</taxon>
        <taxon>Nitrospirales</taxon>
        <taxon>Nitrospiraceae</taxon>
        <taxon>Candidatus Nitrobium</taxon>
    </lineage>
</organism>
<dbReference type="InterPro" id="IPR016024">
    <property type="entry name" value="ARM-type_fold"/>
</dbReference>
<dbReference type="AlphaFoldDB" id="A0A953LZU3"/>
<evidence type="ECO:0000313" key="2">
    <source>
        <dbReference type="Proteomes" id="UP000705867"/>
    </source>
</evidence>
<name>A0A953LZU3_9BACT</name>
<reference evidence="1" key="2">
    <citation type="submission" date="2021-08" db="EMBL/GenBank/DDBJ databases">
        <authorList>
            <person name="Dalcin Martins P."/>
        </authorList>
    </citation>
    <scope>NUCLEOTIDE SEQUENCE</scope>
    <source>
        <strain evidence="1">MAG_39</strain>
    </source>
</reference>
<sequence length="130" mass="14667">MVDGELRTMVLDSMEKGFLDNIIDMFKHDEGLYPLIIDMIRDERIRVRLGATALVEELARVRQKALVELIPSLALLLRDPNPTVRGDSASLLGIIRHRDALPYLLDAERDTNSAVREMVRESIQEIEGAG</sequence>
<protein>
    <submittedName>
        <fullName evidence="1">HEAT repeat domain-containing protein</fullName>
    </submittedName>
</protein>
<gene>
    <name evidence="1" type="ORF">K8I29_07440</name>
</gene>
<comment type="caution">
    <text evidence="1">The sequence shown here is derived from an EMBL/GenBank/DDBJ whole genome shotgun (WGS) entry which is preliminary data.</text>
</comment>
<evidence type="ECO:0000313" key="1">
    <source>
        <dbReference type="EMBL" id="MBZ0156034.1"/>
    </source>
</evidence>
<accession>A0A953LZU3</accession>
<dbReference type="Proteomes" id="UP000705867">
    <property type="component" value="Unassembled WGS sequence"/>
</dbReference>
<reference evidence="1" key="1">
    <citation type="journal article" date="2021" name="bioRxiv">
        <title>Unraveling nitrogen, sulfur and carbon metabolic pathways and microbial community transcriptional responses to substrate deprivation and toxicity stresses in a bioreactor mimicking anoxic brackish coastal sediment conditions.</title>
        <authorList>
            <person name="Martins P.D."/>
            <person name="Echeveste M.J."/>
            <person name="Arshad A."/>
            <person name="Kurth J."/>
            <person name="Ouboter H."/>
            <person name="Jetten M.S.M."/>
            <person name="Welte C.U."/>
        </authorList>
    </citation>
    <scope>NUCLEOTIDE SEQUENCE</scope>
    <source>
        <strain evidence="1">MAG_39</strain>
    </source>
</reference>
<dbReference type="InterPro" id="IPR021133">
    <property type="entry name" value="HEAT_type_2"/>
</dbReference>
<proteinExistence type="predicted"/>
<dbReference type="SUPFAM" id="SSF48371">
    <property type="entry name" value="ARM repeat"/>
    <property type="match status" value="1"/>
</dbReference>
<dbReference type="Pfam" id="PF13646">
    <property type="entry name" value="HEAT_2"/>
    <property type="match status" value="1"/>
</dbReference>
<dbReference type="Gene3D" id="1.25.10.10">
    <property type="entry name" value="Leucine-rich Repeat Variant"/>
    <property type="match status" value="1"/>
</dbReference>
<dbReference type="InterPro" id="IPR011989">
    <property type="entry name" value="ARM-like"/>
</dbReference>